<keyword evidence="1" id="KW-0812">Transmembrane</keyword>
<gene>
    <name evidence="2" type="ORF">SAMN05421855_101140</name>
</gene>
<dbReference type="PANTHER" id="PTHR35792:SF2">
    <property type="entry name" value="GENERAL STRESS PROTEIN"/>
    <property type="match status" value="1"/>
</dbReference>
<organism evidence="2 3">
    <name type="scientific">Ulvibacter litoralis</name>
    <dbReference type="NCBI Taxonomy" id="227084"/>
    <lineage>
        <taxon>Bacteria</taxon>
        <taxon>Pseudomonadati</taxon>
        <taxon>Bacteroidota</taxon>
        <taxon>Flavobacteriia</taxon>
        <taxon>Flavobacteriales</taxon>
        <taxon>Flavobacteriaceae</taxon>
        <taxon>Ulvibacter</taxon>
    </lineage>
</organism>
<keyword evidence="3" id="KW-1185">Reference proteome</keyword>
<proteinExistence type="predicted"/>
<evidence type="ECO:0000313" key="2">
    <source>
        <dbReference type="EMBL" id="SDE33357.1"/>
    </source>
</evidence>
<dbReference type="EMBL" id="FNBA01000001">
    <property type="protein sequence ID" value="SDE33357.1"/>
    <property type="molecule type" value="Genomic_DNA"/>
</dbReference>
<dbReference type="Gene3D" id="1.20.120.20">
    <property type="entry name" value="Apolipoprotein"/>
    <property type="match status" value="1"/>
</dbReference>
<dbReference type="InterPro" id="IPR024623">
    <property type="entry name" value="YtxH"/>
</dbReference>
<dbReference type="PANTHER" id="PTHR35792">
    <property type="entry name" value="GENERAL STRESS PROTEIN"/>
    <property type="match status" value="1"/>
</dbReference>
<accession>A0A1G7C228</accession>
<sequence>MSKTGNTLLGIVAGAALGATLGILYAPEKGTKTRKKIKKNAVHAKDDIIAKTNELTSQLNSKFNVHKEEFGTKLDSMVSEMSDKAEDVISTLEKKLATLKKQNEKVS</sequence>
<dbReference type="AlphaFoldDB" id="A0A1G7C228"/>
<dbReference type="STRING" id="227084.SAMN05421855_101140"/>
<dbReference type="Pfam" id="PF12732">
    <property type="entry name" value="YtxH"/>
    <property type="match status" value="1"/>
</dbReference>
<evidence type="ECO:0000313" key="3">
    <source>
        <dbReference type="Proteomes" id="UP000199321"/>
    </source>
</evidence>
<dbReference type="RefSeq" id="WP_093139409.1">
    <property type="nucleotide sequence ID" value="NZ_BMWO01000001.1"/>
</dbReference>
<evidence type="ECO:0000256" key="1">
    <source>
        <dbReference type="SAM" id="Phobius"/>
    </source>
</evidence>
<dbReference type="InterPro" id="IPR052928">
    <property type="entry name" value="Desiccation-related_membrane"/>
</dbReference>
<reference evidence="2 3" key="1">
    <citation type="submission" date="2016-10" db="EMBL/GenBank/DDBJ databases">
        <authorList>
            <person name="de Groot N.N."/>
        </authorList>
    </citation>
    <scope>NUCLEOTIDE SEQUENCE [LARGE SCALE GENOMIC DNA]</scope>
    <source>
        <strain evidence="2 3">DSM 16195</strain>
    </source>
</reference>
<dbReference type="OrthoDB" id="598035at2"/>
<keyword evidence="1" id="KW-1133">Transmembrane helix</keyword>
<name>A0A1G7C228_9FLAO</name>
<feature type="transmembrane region" description="Helical" evidence="1">
    <location>
        <begin position="6"/>
        <end position="26"/>
    </location>
</feature>
<keyword evidence="1" id="KW-0472">Membrane</keyword>
<protein>
    <submittedName>
        <fullName evidence="2">Gas vesicle protein</fullName>
    </submittedName>
</protein>
<dbReference type="Proteomes" id="UP000199321">
    <property type="component" value="Unassembled WGS sequence"/>
</dbReference>